<sequence>MTTGPSGRRQEPLYVIPMALALILAAIFGAAFGLVWHAAGFGAKAESATATPKTDT</sequence>
<keyword evidence="3" id="KW-1185">Reference proteome</keyword>
<evidence type="ECO:0000313" key="2">
    <source>
        <dbReference type="EMBL" id="MBT2135712.1"/>
    </source>
</evidence>
<feature type="transmembrane region" description="Helical" evidence="1">
    <location>
        <begin position="12"/>
        <end position="36"/>
    </location>
</feature>
<dbReference type="Proteomes" id="UP000811255">
    <property type="component" value="Unassembled WGS sequence"/>
</dbReference>
<comment type="caution">
    <text evidence="2">The sequence shown here is derived from an EMBL/GenBank/DDBJ whole genome shotgun (WGS) entry which is preliminary data.</text>
</comment>
<dbReference type="EMBL" id="JAHFVK010000002">
    <property type="protein sequence ID" value="MBT2135712.1"/>
    <property type="molecule type" value="Genomic_DNA"/>
</dbReference>
<evidence type="ECO:0000313" key="3">
    <source>
        <dbReference type="Proteomes" id="UP000811255"/>
    </source>
</evidence>
<gene>
    <name evidence="2" type="ORF">KK137_15335</name>
</gene>
<accession>A0ABS5W8P6</accession>
<dbReference type="RefSeq" id="WP_214537391.1">
    <property type="nucleotide sequence ID" value="NZ_JAHFVK010000002.1"/>
</dbReference>
<organism evidence="2 3">
    <name type="scientific">Croceibacterium selenioxidans</name>
    <dbReference type="NCBI Taxonomy" id="2838833"/>
    <lineage>
        <taxon>Bacteria</taxon>
        <taxon>Pseudomonadati</taxon>
        <taxon>Pseudomonadota</taxon>
        <taxon>Alphaproteobacteria</taxon>
        <taxon>Sphingomonadales</taxon>
        <taxon>Erythrobacteraceae</taxon>
        <taxon>Croceibacterium</taxon>
    </lineage>
</organism>
<protein>
    <submittedName>
        <fullName evidence="2">Uncharacterized protein</fullName>
    </submittedName>
</protein>
<evidence type="ECO:0000256" key="1">
    <source>
        <dbReference type="SAM" id="Phobius"/>
    </source>
</evidence>
<keyword evidence="1" id="KW-1133">Transmembrane helix</keyword>
<keyword evidence="1" id="KW-0812">Transmembrane</keyword>
<proteinExistence type="predicted"/>
<keyword evidence="1" id="KW-0472">Membrane</keyword>
<reference evidence="2 3" key="1">
    <citation type="submission" date="2021-05" db="EMBL/GenBank/DDBJ databases">
        <title>Croceibacterium sp. LX-88 genome sequence.</title>
        <authorList>
            <person name="Luo X."/>
        </authorList>
    </citation>
    <scope>NUCLEOTIDE SEQUENCE [LARGE SCALE GENOMIC DNA]</scope>
    <source>
        <strain evidence="2 3">LX-88</strain>
    </source>
</reference>
<name>A0ABS5W8P6_9SPHN</name>